<gene>
    <name evidence="3" type="ORF">TPSD3_13510</name>
</gene>
<keyword evidence="4" id="KW-1185">Reference proteome</keyword>
<keyword evidence="2" id="KW-0732">Signal</keyword>
<name>A0A251X4L7_9GAMM</name>
<organism evidence="3 4">
    <name type="scientific">Thioflexithrix psekupsensis</name>
    <dbReference type="NCBI Taxonomy" id="1570016"/>
    <lineage>
        <taxon>Bacteria</taxon>
        <taxon>Pseudomonadati</taxon>
        <taxon>Pseudomonadota</taxon>
        <taxon>Gammaproteobacteria</taxon>
        <taxon>Thiotrichales</taxon>
        <taxon>Thioflexithrix</taxon>
    </lineage>
</organism>
<evidence type="ECO:0000313" key="3">
    <source>
        <dbReference type="EMBL" id="OUD12139.1"/>
    </source>
</evidence>
<dbReference type="RefSeq" id="WP_086489049.1">
    <property type="nucleotide sequence ID" value="NZ_MSLT01000023.1"/>
</dbReference>
<proteinExistence type="predicted"/>
<protein>
    <submittedName>
        <fullName evidence="3">Uncharacterized protein</fullName>
    </submittedName>
</protein>
<evidence type="ECO:0000313" key="4">
    <source>
        <dbReference type="Proteomes" id="UP000194798"/>
    </source>
</evidence>
<feature type="compositionally biased region" description="Basic and acidic residues" evidence="1">
    <location>
        <begin position="43"/>
        <end position="52"/>
    </location>
</feature>
<feature type="signal peptide" evidence="2">
    <location>
        <begin position="1"/>
        <end position="26"/>
    </location>
</feature>
<dbReference type="AlphaFoldDB" id="A0A251X4L7"/>
<evidence type="ECO:0000256" key="2">
    <source>
        <dbReference type="SAM" id="SignalP"/>
    </source>
</evidence>
<dbReference type="EMBL" id="MSLT01000023">
    <property type="protein sequence ID" value="OUD12139.1"/>
    <property type="molecule type" value="Genomic_DNA"/>
</dbReference>
<feature type="region of interest" description="Disordered" evidence="1">
    <location>
        <begin position="28"/>
        <end position="55"/>
    </location>
</feature>
<comment type="caution">
    <text evidence="3">The sequence shown here is derived from an EMBL/GenBank/DDBJ whole genome shotgun (WGS) entry which is preliminary data.</text>
</comment>
<evidence type="ECO:0000256" key="1">
    <source>
        <dbReference type="SAM" id="MobiDB-lite"/>
    </source>
</evidence>
<feature type="region of interest" description="Disordered" evidence="1">
    <location>
        <begin position="234"/>
        <end position="303"/>
    </location>
</feature>
<reference evidence="3 4" key="1">
    <citation type="submission" date="2016-12" db="EMBL/GenBank/DDBJ databases">
        <title>Thioflexothrix psekupsii D3 genome sequencing and assembly.</title>
        <authorList>
            <person name="Fomenkov A."/>
            <person name="Vincze T."/>
            <person name="Grabovich M."/>
            <person name="Anton B.P."/>
            <person name="Dubinina G."/>
            <person name="Orlova M."/>
            <person name="Belousova E."/>
            <person name="Roberts R.J."/>
        </authorList>
    </citation>
    <scope>NUCLEOTIDE SEQUENCE [LARGE SCALE GENOMIC DNA]</scope>
    <source>
        <strain evidence="3">D3</strain>
    </source>
</reference>
<sequence>MKSFTIKTLTLAVALALPFAGGAVFAQGKPEDAGKPPLSAPDKPAKPEKPGDKPMLLAPAEKAKKASAILNKVLGKPGSRPGLIKANKQVFYAGDTMTIELALPASLKPLLNKQAEAQVLMYVPGGSAVAFPVKMLGEGRLVESVIDTSAIPAGVYQLALVLVKPGGDAAKIGDWYEGFGALVSVTRIKISAEAAADVEDADGDGMVDGDMGGDGFVDEVVDGEDTSEWDYLFDDEEEAEGDTGESEEPTEEPAAEEPASEEPAAEEPASEEPAAEEPASEEPAETSAEEGSETEEDEEAEAA</sequence>
<dbReference type="Proteomes" id="UP000194798">
    <property type="component" value="Unassembled WGS sequence"/>
</dbReference>
<accession>A0A251X4L7</accession>
<feature type="chain" id="PRO_5012513147" evidence="2">
    <location>
        <begin position="27"/>
        <end position="303"/>
    </location>
</feature>